<reference evidence="4 5" key="1">
    <citation type="journal article" date="2021" name="Hortic Res">
        <title>The domestication of Cucurbita argyrosperma as revealed by the genome of its wild relative.</title>
        <authorList>
            <person name="Barrera-Redondo J."/>
            <person name="Sanchez-de la Vega G."/>
            <person name="Aguirre-Liguori J.A."/>
            <person name="Castellanos-Morales G."/>
            <person name="Gutierrez-Guerrero Y.T."/>
            <person name="Aguirre-Dugua X."/>
            <person name="Aguirre-Planter E."/>
            <person name="Tenaillon M.I."/>
            <person name="Lira-Saade R."/>
            <person name="Eguiarte L.E."/>
        </authorList>
    </citation>
    <scope>NUCLEOTIDE SEQUENCE [LARGE SCALE GENOMIC DNA]</scope>
    <source>
        <strain evidence="4">JBR-2021</strain>
    </source>
</reference>
<keyword evidence="3" id="KW-0812">Transmembrane</keyword>
<dbReference type="PANTHER" id="PTHR45648">
    <property type="entry name" value="GDSL LIPASE/ACYLHYDROLASE FAMILY PROTEIN (AFU_ORTHOLOGUE AFUA_4G14700)"/>
    <property type="match status" value="1"/>
</dbReference>
<dbReference type="GO" id="GO:0016042">
    <property type="term" value="P:lipid catabolic process"/>
    <property type="evidence" value="ECO:0007669"/>
    <property type="project" value="UniProtKB-KW"/>
</dbReference>
<sequence length="405" mass="45025">MHFPSNSYLNTNPYPIVDFLKKYMSITRSCRIIKKLDLGFDHMTLGVAMELIRRAALFKSLFFTAYVTLIGLLGLSLAAQGSSITAMYLLGDSSVDCGLNALFYPLLHRNFSIIPCDSDGTTLLPHLLAEEMGVPHSQPWYNQNGSIEAILNGLSFGSPQATIVSGGQSHQSLNQQLRQVLDTLQLLRLQLGLDTARHFIQSSLFYFSFGEVDFILDSSRGKNNLKFPQLLASQMSVAIRNLHEAGAKKIVCMGILPLGCTPRVLSQWRDSPAAVYDEKGCVKEMNELVVNYNELMEKQIVMLNEQLGDARMVFCDAYKGMMEIIGNPRRYGFEESRSACCGLGSYNASIGCVAKEIACGRVRRHVWWDLYNPTGAVNSLLANSAWRDQPFSSFCRPSTIGDLVK</sequence>
<evidence type="ECO:0000256" key="3">
    <source>
        <dbReference type="SAM" id="Phobius"/>
    </source>
</evidence>
<evidence type="ECO:0000256" key="1">
    <source>
        <dbReference type="ARBA" id="ARBA00022801"/>
    </source>
</evidence>
<gene>
    <name evidence="4" type="ORF">SDJN03_03166</name>
</gene>
<feature type="non-terminal residue" evidence="4">
    <location>
        <position position="1"/>
    </location>
</feature>
<proteinExistence type="predicted"/>
<evidence type="ECO:0000256" key="2">
    <source>
        <dbReference type="ARBA" id="ARBA00022963"/>
    </source>
</evidence>
<dbReference type="PANTHER" id="PTHR45648:SF7">
    <property type="entry name" value="OS12G0126100 PROTEIN"/>
    <property type="match status" value="1"/>
</dbReference>
<keyword evidence="1" id="KW-0378">Hydrolase</keyword>
<dbReference type="InterPro" id="IPR001087">
    <property type="entry name" value="GDSL"/>
</dbReference>
<keyword evidence="2" id="KW-0443">Lipid metabolism</keyword>
<name>A0AAV6P243_9ROSI</name>
<accession>A0AAV6P243</accession>
<keyword evidence="3" id="KW-1133">Transmembrane helix</keyword>
<evidence type="ECO:0000313" key="4">
    <source>
        <dbReference type="EMBL" id="KAG6605849.1"/>
    </source>
</evidence>
<dbReference type="InterPro" id="IPR051058">
    <property type="entry name" value="GDSL_Est/Lipase"/>
</dbReference>
<keyword evidence="2" id="KW-0442">Lipid degradation</keyword>
<keyword evidence="5" id="KW-1185">Reference proteome</keyword>
<organism evidence="4 5">
    <name type="scientific">Cucurbita argyrosperma subsp. sororia</name>
    <dbReference type="NCBI Taxonomy" id="37648"/>
    <lineage>
        <taxon>Eukaryota</taxon>
        <taxon>Viridiplantae</taxon>
        <taxon>Streptophyta</taxon>
        <taxon>Embryophyta</taxon>
        <taxon>Tracheophyta</taxon>
        <taxon>Spermatophyta</taxon>
        <taxon>Magnoliopsida</taxon>
        <taxon>eudicotyledons</taxon>
        <taxon>Gunneridae</taxon>
        <taxon>Pentapetalae</taxon>
        <taxon>rosids</taxon>
        <taxon>fabids</taxon>
        <taxon>Cucurbitales</taxon>
        <taxon>Cucurbitaceae</taxon>
        <taxon>Cucurbiteae</taxon>
        <taxon>Cucurbita</taxon>
    </lineage>
</organism>
<dbReference type="Pfam" id="PF00657">
    <property type="entry name" value="Lipase_GDSL"/>
    <property type="match status" value="1"/>
</dbReference>
<comment type="caution">
    <text evidence="4">The sequence shown here is derived from an EMBL/GenBank/DDBJ whole genome shotgun (WGS) entry which is preliminary data.</text>
</comment>
<dbReference type="EMBL" id="JAGKQH010000002">
    <property type="protein sequence ID" value="KAG6605849.1"/>
    <property type="molecule type" value="Genomic_DNA"/>
</dbReference>
<dbReference type="GO" id="GO:0016788">
    <property type="term" value="F:hydrolase activity, acting on ester bonds"/>
    <property type="evidence" value="ECO:0007669"/>
    <property type="project" value="InterPro"/>
</dbReference>
<keyword evidence="3" id="KW-0472">Membrane</keyword>
<protein>
    <submittedName>
        <fullName evidence="4">GDSL esterase/lipase</fullName>
    </submittedName>
</protein>
<evidence type="ECO:0000313" key="5">
    <source>
        <dbReference type="Proteomes" id="UP000685013"/>
    </source>
</evidence>
<feature type="transmembrane region" description="Helical" evidence="3">
    <location>
        <begin position="61"/>
        <end position="79"/>
    </location>
</feature>
<dbReference type="AlphaFoldDB" id="A0AAV6P243"/>
<dbReference type="Proteomes" id="UP000685013">
    <property type="component" value="Chromosome 2"/>
</dbReference>